<dbReference type="STRING" id="243159.AFE_1325"/>
<feature type="compositionally biased region" description="Basic and acidic residues" evidence="1">
    <location>
        <begin position="100"/>
        <end position="115"/>
    </location>
</feature>
<evidence type="ECO:0000313" key="3">
    <source>
        <dbReference type="Proteomes" id="UP000001362"/>
    </source>
</evidence>
<dbReference type="AlphaFoldDB" id="B7J9D0"/>
<organism evidence="2 3">
    <name type="scientific">Acidithiobacillus ferrooxidans (strain ATCC 23270 / DSM 14882 / CIP 104768 / NCIMB 8455)</name>
    <name type="common">Ferrobacillus ferrooxidans (strain ATCC 23270)</name>
    <dbReference type="NCBI Taxonomy" id="243159"/>
    <lineage>
        <taxon>Bacteria</taxon>
        <taxon>Pseudomonadati</taxon>
        <taxon>Pseudomonadota</taxon>
        <taxon>Acidithiobacillia</taxon>
        <taxon>Acidithiobacillales</taxon>
        <taxon>Acidithiobacillaceae</taxon>
        <taxon>Acidithiobacillus</taxon>
    </lineage>
</organism>
<protein>
    <submittedName>
        <fullName evidence="2">Uncharacterized protein</fullName>
    </submittedName>
</protein>
<evidence type="ECO:0000256" key="1">
    <source>
        <dbReference type="SAM" id="MobiDB-lite"/>
    </source>
</evidence>
<reference evidence="2 3" key="1">
    <citation type="journal article" date="2008" name="BMC Genomics">
        <title>Acidithiobacillus ferrooxidans metabolism: from genome sequence to industrial applications.</title>
        <authorList>
            <person name="Valdes J."/>
            <person name="Pedroso I."/>
            <person name="Quatrini R."/>
            <person name="Dodson R.J."/>
            <person name="Tettelin H."/>
            <person name="Blake R.II."/>
            <person name="Eisen J.A."/>
            <person name="Holmes D.S."/>
        </authorList>
    </citation>
    <scope>NUCLEOTIDE SEQUENCE [LARGE SCALE GENOMIC DNA]</scope>
    <source>
        <strain evidence="3">ATCC 23270 / DSM 14882 / CIP 104768 / NCIMB 8455</strain>
    </source>
</reference>
<dbReference type="Proteomes" id="UP000001362">
    <property type="component" value="Chromosome"/>
</dbReference>
<proteinExistence type="predicted"/>
<evidence type="ECO:0000313" key="2">
    <source>
        <dbReference type="EMBL" id="ACK80414.1"/>
    </source>
</evidence>
<dbReference type="eggNOG" id="ENOG5031FFP">
    <property type="taxonomic scope" value="Bacteria"/>
</dbReference>
<gene>
    <name evidence="2" type="ordered locus">AFE_1325</name>
</gene>
<name>B7J9D0_ACIF2</name>
<dbReference type="EMBL" id="CP001219">
    <property type="protein sequence ID" value="ACK80414.1"/>
    <property type="molecule type" value="Genomic_DNA"/>
</dbReference>
<feature type="region of interest" description="Disordered" evidence="1">
    <location>
        <begin position="90"/>
        <end position="115"/>
    </location>
</feature>
<sequence length="115" mass="13002">MWRPMSGRYLGAVQPDVVIWLMRHFSGQSRWFYTVLPLNGLSRRAKRSGGWAEGAPVVQESLREIADLMRKRERILGQWSDLSRSLSSHEGLLGMPDGPKATEKPKVADGRKKAL</sequence>
<dbReference type="KEGG" id="afr:AFE_1325"/>
<dbReference type="PaxDb" id="243159-AFE_1325"/>
<keyword evidence="3" id="KW-1185">Reference proteome</keyword>
<accession>B7J9D0</accession>
<dbReference type="HOGENOM" id="CLU_2103707_0_0_6"/>